<dbReference type="InterPro" id="IPR004111">
    <property type="entry name" value="Repressor_TetR_C"/>
</dbReference>
<accession>A0A9X1SV96</accession>
<dbReference type="PRINTS" id="PR00455">
    <property type="entry name" value="HTHTETR"/>
</dbReference>
<reference evidence="6" key="1">
    <citation type="submission" date="2021-11" db="EMBL/GenBank/DDBJ databases">
        <title>Streptomyces corallinus and Kineosporia corallina sp. nov., two new coral-derived marine actinobacteria.</title>
        <authorList>
            <person name="Buangrab K."/>
            <person name="Sutthacheep M."/>
            <person name="Yeemin T."/>
            <person name="Harunari E."/>
            <person name="Igarashi Y."/>
            <person name="Sripreechasak P."/>
            <person name="Kanchanasin P."/>
            <person name="Tanasupawat S."/>
            <person name="Phongsopitanun W."/>
        </authorList>
    </citation>
    <scope>NUCLEOTIDE SEQUENCE</scope>
    <source>
        <strain evidence="6">JCM 31032</strain>
    </source>
</reference>
<dbReference type="PANTHER" id="PTHR30055">
    <property type="entry name" value="HTH-TYPE TRANSCRIPTIONAL REGULATOR RUTR"/>
    <property type="match status" value="1"/>
</dbReference>
<dbReference type="InterPro" id="IPR009057">
    <property type="entry name" value="Homeodomain-like_sf"/>
</dbReference>
<dbReference type="AlphaFoldDB" id="A0A9X1SV96"/>
<dbReference type="InterPro" id="IPR050109">
    <property type="entry name" value="HTH-type_TetR-like_transc_reg"/>
</dbReference>
<dbReference type="PANTHER" id="PTHR30055:SF151">
    <property type="entry name" value="TRANSCRIPTIONAL REGULATORY PROTEIN"/>
    <property type="match status" value="1"/>
</dbReference>
<dbReference type="Proteomes" id="UP001138997">
    <property type="component" value="Unassembled WGS sequence"/>
</dbReference>
<sequence length="254" mass="26964">MADDDRAEFAVPAAIAEIWGLRERPVRGPRPTVGVREIVDAAVRIADADGLAAVSMSKVAAEVGVTAMALYRHVGSKDELLILVLDAAVGGPPELPPVEKGWRVGLDAWAMGMLAAYRQRPWVLRIPISTLPPLPNQVMWMERGLRCLQETRLAEGEKLASILLLSNLVRGYGTLAAEIGAGAVDGAATFAAVMRQVLGDGRFPALTHTVMSGAMEADVPAPGEPAPGADLIWSEMRFGLDRVLDGIGAMIEKA</sequence>
<keyword evidence="1" id="KW-0805">Transcription regulation</keyword>
<dbReference type="GO" id="GO:0045892">
    <property type="term" value="P:negative regulation of DNA-templated transcription"/>
    <property type="evidence" value="ECO:0007669"/>
    <property type="project" value="InterPro"/>
</dbReference>
<proteinExistence type="predicted"/>
<dbReference type="RefSeq" id="WP_231444529.1">
    <property type="nucleotide sequence ID" value="NZ_JAJOMB010000011.1"/>
</dbReference>
<keyword evidence="3" id="KW-0804">Transcription</keyword>
<dbReference type="PROSITE" id="PS50977">
    <property type="entry name" value="HTH_TETR_2"/>
    <property type="match status" value="1"/>
</dbReference>
<evidence type="ECO:0000256" key="4">
    <source>
        <dbReference type="PROSITE-ProRule" id="PRU00335"/>
    </source>
</evidence>
<keyword evidence="2 4" id="KW-0238">DNA-binding</keyword>
<feature type="DNA-binding region" description="H-T-H motif" evidence="4">
    <location>
        <begin position="55"/>
        <end position="74"/>
    </location>
</feature>
<dbReference type="EMBL" id="JAJOMB010000011">
    <property type="protein sequence ID" value="MCD5313391.1"/>
    <property type="molecule type" value="Genomic_DNA"/>
</dbReference>
<dbReference type="InterPro" id="IPR001647">
    <property type="entry name" value="HTH_TetR"/>
</dbReference>
<evidence type="ECO:0000313" key="7">
    <source>
        <dbReference type="Proteomes" id="UP001138997"/>
    </source>
</evidence>
<keyword evidence="7" id="KW-1185">Reference proteome</keyword>
<gene>
    <name evidence="6" type="ORF">LR394_21000</name>
</gene>
<name>A0A9X1SV96_9ACTN</name>
<dbReference type="Gene3D" id="1.10.357.10">
    <property type="entry name" value="Tetracycline Repressor, domain 2"/>
    <property type="match status" value="1"/>
</dbReference>
<dbReference type="InterPro" id="IPR036271">
    <property type="entry name" value="Tet_transcr_reg_TetR-rel_C_sf"/>
</dbReference>
<dbReference type="SUPFAM" id="SSF48498">
    <property type="entry name" value="Tetracyclin repressor-like, C-terminal domain"/>
    <property type="match status" value="1"/>
</dbReference>
<dbReference type="Pfam" id="PF02909">
    <property type="entry name" value="TetR_C_1"/>
    <property type="match status" value="1"/>
</dbReference>
<dbReference type="SUPFAM" id="SSF46689">
    <property type="entry name" value="Homeodomain-like"/>
    <property type="match status" value="1"/>
</dbReference>
<evidence type="ECO:0000259" key="5">
    <source>
        <dbReference type="PROSITE" id="PS50977"/>
    </source>
</evidence>
<evidence type="ECO:0000313" key="6">
    <source>
        <dbReference type="EMBL" id="MCD5313391.1"/>
    </source>
</evidence>
<organism evidence="6 7">
    <name type="scientific">Kineosporia babensis</name>
    <dbReference type="NCBI Taxonomy" id="499548"/>
    <lineage>
        <taxon>Bacteria</taxon>
        <taxon>Bacillati</taxon>
        <taxon>Actinomycetota</taxon>
        <taxon>Actinomycetes</taxon>
        <taxon>Kineosporiales</taxon>
        <taxon>Kineosporiaceae</taxon>
        <taxon>Kineosporia</taxon>
    </lineage>
</organism>
<dbReference type="Gene3D" id="1.10.10.60">
    <property type="entry name" value="Homeodomain-like"/>
    <property type="match status" value="1"/>
</dbReference>
<dbReference type="GO" id="GO:0003700">
    <property type="term" value="F:DNA-binding transcription factor activity"/>
    <property type="evidence" value="ECO:0007669"/>
    <property type="project" value="TreeGrafter"/>
</dbReference>
<evidence type="ECO:0000256" key="3">
    <source>
        <dbReference type="ARBA" id="ARBA00023163"/>
    </source>
</evidence>
<dbReference type="Pfam" id="PF00440">
    <property type="entry name" value="TetR_N"/>
    <property type="match status" value="1"/>
</dbReference>
<evidence type="ECO:0000256" key="1">
    <source>
        <dbReference type="ARBA" id="ARBA00023015"/>
    </source>
</evidence>
<comment type="caution">
    <text evidence="6">The sequence shown here is derived from an EMBL/GenBank/DDBJ whole genome shotgun (WGS) entry which is preliminary data.</text>
</comment>
<protein>
    <submittedName>
        <fullName evidence="6">TetR/AcrR family transcriptional regulator</fullName>
    </submittedName>
</protein>
<dbReference type="GO" id="GO:0000976">
    <property type="term" value="F:transcription cis-regulatory region binding"/>
    <property type="evidence" value="ECO:0007669"/>
    <property type="project" value="TreeGrafter"/>
</dbReference>
<feature type="domain" description="HTH tetR-type" evidence="5">
    <location>
        <begin position="32"/>
        <end position="92"/>
    </location>
</feature>
<evidence type="ECO:0000256" key="2">
    <source>
        <dbReference type="ARBA" id="ARBA00023125"/>
    </source>
</evidence>